<comment type="caution">
    <text evidence="1">The sequence shown here is derived from an EMBL/GenBank/DDBJ whole genome shotgun (WGS) entry which is preliminary data.</text>
</comment>
<evidence type="ECO:0000313" key="1">
    <source>
        <dbReference type="EMBL" id="PWZ04723.1"/>
    </source>
</evidence>
<reference evidence="1 2" key="1">
    <citation type="journal article" date="2018" name="Nat. Genet.">
        <title>Extensive intraspecific gene order and gene structural variations between Mo17 and other maize genomes.</title>
        <authorList>
            <person name="Sun S."/>
            <person name="Zhou Y."/>
            <person name="Chen J."/>
            <person name="Shi J."/>
            <person name="Zhao H."/>
            <person name="Zhao H."/>
            <person name="Song W."/>
            <person name="Zhang M."/>
            <person name="Cui Y."/>
            <person name="Dong X."/>
            <person name="Liu H."/>
            <person name="Ma X."/>
            <person name="Jiao Y."/>
            <person name="Wang B."/>
            <person name="Wei X."/>
            <person name="Stein J.C."/>
            <person name="Glaubitz J.C."/>
            <person name="Lu F."/>
            <person name="Yu G."/>
            <person name="Liang C."/>
            <person name="Fengler K."/>
            <person name="Li B."/>
            <person name="Rafalski A."/>
            <person name="Schnable P.S."/>
            <person name="Ware D.H."/>
            <person name="Buckler E.S."/>
            <person name="Lai J."/>
        </authorList>
    </citation>
    <scope>NUCLEOTIDE SEQUENCE [LARGE SCALE GENOMIC DNA]</scope>
    <source>
        <strain evidence="2">cv. Missouri 17</strain>
        <tissue evidence="1">Seedling</tissue>
    </source>
</reference>
<accession>A0A3L6D983</accession>
<dbReference type="EMBL" id="NCVQ01000041">
    <property type="protein sequence ID" value="PWZ04723.1"/>
    <property type="molecule type" value="Genomic_DNA"/>
</dbReference>
<gene>
    <name evidence="1" type="ORF">Zm00014a_006064</name>
</gene>
<sequence>MWKYYFEHVTW</sequence>
<evidence type="ECO:0000313" key="2">
    <source>
        <dbReference type="Proteomes" id="UP000251960"/>
    </source>
</evidence>
<proteinExistence type="predicted"/>
<protein>
    <submittedName>
        <fullName evidence="1">Uncharacterized protein</fullName>
    </submittedName>
</protein>
<name>A0A3L6D983_MAIZE</name>
<dbReference type="Proteomes" id="UP000251960">
    <property type="component" value="Unassembled WGS sequence"/>
</dbReference>
<organism evidence="1 2">
    <name type="scientific">Zea mays</name>
    <name type="common">Maize</name>
    <dbReference type="NCBI Taxonomy" id="4577"/>
    <lineage>
        <taxon>Eukaryota</taxon>
        <taxon>Viridiplantae</taxon>
        <taxon>Streptophyta</taxon>
        <taxon>Embryophyta</taxon>
        <taxon>Tracheophyta</taxon>
        <taxon>Spermatophyta</taxon>
        <taxon>Magnoliopsida</taxon>
        <taxon>Liliopsida</taxon>
        <taxon>Poales</taxon>
        <taxon>Poaceae</taxon>
        <taxon>PACMAD clade</taxon>
        <taxon>Panicoideae</taxon>
        <taxon>Andropogonodae</taxon>
        <taxon>Andropogoneae</taxon>
        <taxon>Tripsacinae</taxon>
        <taxon>Zea</taxon>
    </lineage>
</organism>